<dbReference type="InterPro" id="IPR029033">
    <property type="entry name" value="His_PPase_superfam"/>
</dbReference>
<dbReference type="InterPro" id="IPR050275">
    <property type="entry name" value="PGM_Phosphatase"/>
</dbReference>
<evidence type="ECO:0000313" key="3">
    <source>
        <dbReference type="Proteomes" id="UP000281128"/>
    </source>
</evidence>
<dbReference type="SMART" id="SM00855">
    <property type="entry name" value="PGAM"/>
    <property type="match status" value="1"/>
</dbReference>
<dbReference type="PANTHER" id="PTHR48100">
    <property type="entry name" value="BROAD-SPECIFICITY PHOSPHATASE YOR283W-RELATED"/>
    <property type="match status" value="1"/>
</dbReference>
<accession>A0A3A8AVL4</accession>
<dbReference type="Pfam" id="PF00300">
    <property type="entry name" value="His_Phos_1"/>
    <property type="match status" value="1"/>
</dbReference>
<dbReference type="GO" id="GO:0005737">
    <property type="term" value="C:cytoplasm"/>
    <property type="evidence" value="ECO:0007669"/>
    <property type="project" value="TreeGrafter"/>
</dbReference>
<dbReference type="PANTHER" id="PTHR48100:SF59">
    <property type="entry name" value="ADENOSYLCOBALAMIN_ALPHA-RIBAZOLE PHOSPHATASE"/>
    <property type="match status" value="1"/>
</dbReference>
<gene>
    <name evidence="2" type="ORF">D6850_10070</name>
</gene>
<dbReference type="InterPro" id="IPR013078">
    <property type="entry name" value="His_Pase_superF_clade-1"/>
</dbReference>
<evidence type="ECO:0000313" key="2">
    <source>
        <dbReference type="EMBL" id="RKF15178.1"/>
    </source>
</evidence>
<keyword evidence="3" id="KW-1185">Reference proteome</keyword>
<proteinExistence type="predicted"/>
<reference evidence="2 3" key="1">
    <citation type="submission" date="2018-09" db="EMBL/GenBank/DDBJ databases">
        <title>Roseovarius spongiae sp. nov., isolated from a marine sponge.</title>
        <authorList>
            <person name="Zhuang L."/>
            <person name="Luo L."/>
        </authorList>
    </citation>
    <scope>NUCLEOTIDE SEQUENCE [LARGE SCALE GENOMIC DNA]</scope>
    <source>
        <strain evidence="2 3">HN-E21</strain>
    </source>
</reference>
<dbReference type="OrthoDB" id="9781415at2"/>
<protein>
    <submittedName>
        <fullName evidence="2">Histidine phosphatase family protein</fullName>
    </submittedName>
</protein>
<sequence>MPDYPDIWFLRHGETEWNLEGRIQGRRDSPLTARGRAQALRQGAIIAPIAARIMPGAGPILVSPLGRARETAALALPDLPARFEPRLAEIDTGAWEGRLKADLPAGLCDLEFYGAAPGGEGVEALMARVEALLQDLGRPTIIVSHGLLGQVLRGLVLGLDRALMGTLPNRQGCVMALSGGAEEILTAPEPVAGPTG</sequence>
<dbReference type="Proteomes" id="UP000281128">
    <property type="component" value="Unassembled WGS sequence"/>
</dbReference>
<dbReference type="EMBL" id="RAPE01000002">
    <property type="protein sequence ID" value="RKF15178.1"/>
    <property type="molecule type" value="Genomic_DNA"/>
</dbReference>
<evidence type="ECO:0000256" key="1">
    <source>
        <dbReference type="PIRSR" id="PIRSR613078-2"/>
    </source>
</evidence>
<dbReference type="Gene3D" id="3.40.50.1240">
    <property type="entry name" value="Phosphoglycerate mutase-like"/>
    <property type="match status" value="1"/>
</dbReference>
<dbReference type="GO" id="GO:0016791">
    <property type="term" value="F:phosphatase activity"/>
    <property type="evidence" value="ECO:0007669"/>
    <property type="project" value="TreeGrafter"/>
</dbReference>
<dbReference type="CDD" id="cd07067">
    <property type="entry name" value="HP_PGM_like"/>
    <property type="match status" value="1"/>
</dbReference>
<comment type="caution">
    <text evidence="2">The sequence shown here is derived from an EMBL/GenBank/DDBJ whole genome shotgun (WGS) entry which is preliminary data.</text>
</comment>
<feature type="binding site" evidence="1">
    <location>
        <position position="67"/>
    </location>
    <ligand>
        <name>substrate</name>
    </ligand>
</feature>
<dbReference type="AlphaFoldDB" id="A0A3A8AVL4"/>
<feature type="binding site" evidence="1">
    <location>
        <begin position="11"/>
        <end position="18"/>
    </location>
    <ligand>
        <name>substrate</name>
    </ligand>
</feature>
<dbReference type="SUPFAM" id="SSF53254">
    <property type="entry name" value="Phosphoglycerate mutase-like"/>
    <property type="match status" value="1"/>
</dbReference>
<organism evidence="2 3">
    <name type="scientific">Roseovarius spongiae</name>
    <dbReference type="NCBI Taxonomy" id="2320272"/>
    <lineage>
        <taxon>Bacteria</taxon>
        <taxon>Pseudomonadati</taxon>
        <taxon>Pseudomonadota</taxon>
        <taxon>Alphaproteobacteria</taxon>
        <taxon>Rhodobacterales</taxon>
        <taxon>Roseobacteraceae</taxon>
        <taxon>Roseovarius</taxon>
    </lineage>
</organism>
<name>A0A3A8AVL4_9RHOB</name>
<dbReference type="RefSeq" id="WP_121166380.1">
    <property type="nucleotide sequence ID" value="NZ_RAPE01000002.1"/>
</dbReference>